<sequence>MSGDDRRPDGEKLAVALRWEAPGAPVVVAKGRGAVAEAILATAAAADVMVEENPLLATALAAVELDTPIPEALYKAVAEVIAFVLRASGQKL</sequence>
<gene>
    <name evidence="2" type="ORF">EYW49_21085</name>
</gene>
<dbReference type="EMBL" id="SJFN01000048">
    <property type="protein sequence ID" value="TBW33022.1"/>
    <property type="molecule type" value="Genomic_DNA"/>
</dbReference>
<protein>
    <submittedName>
        <fullName evidence="2">Type III secretion protein</fullName>
    </submittedName>
</protein>
<dbReference type="RefSeq" id="WP_131311609.1">
    <property type="nucleotide sequence ID" value="NZ_SJFN01000048.1"/>
</dbReference>
<evidence type="ECO:0000313" key="3">
    <source>
        <dbReference type="Proteomes" id="UP000292781"/>
    </source>
</evidence>
<keyword evidence="3" id="KW-1185">Reference proteome</keyword>
<dbReference type="InterPro" id="IPR029025">
    <property type="entry name" value="T3SS_substrate_exporter_C"/>
</dbReference>
<accession>A0A4Q9VE62</accession>
<dbReference type="GO" id="GO:0005886">
    <property type="term" value="C:plasma membrane"/>
    <property type="evidence" value="ECO:0007669"/>
    <property type="project" value="TreeGrafter"/>
</dbReference>
<dbReference type="PANTHER" id="PTHR30531">
    <property type="entry name" value="FLAGELLAR BIOSYNTHETIC PROTEIN FLHB"/>
    <property type="match status" value="1"/>
</dbReference>
<dbReference type="InterPro" id="IPR006135">
    <property type="entry name" value="T3SS_substrate_exporter"/>
</dbReference>
<comment type="similarity">
    <text evidence="1">Belongs to the type III secretion exporter family.</text>
</comment>
<dbReference type="Proteomes" id="UP000292781">
    <property type="component" value="Unassembled WGS sequence"/>
</dbReference>
<evidence type="ECO:0000256" key="1">
    <source>
        <dbReference type="ARBA" id="ARBA00010690"/>
    </source>
</evidence>
<organism evidence="2 3">
    <name type="scientific">Siculibacillus lacustris</name>
    <dbReference type="NCBI Taxonomy" id="1549641"/>
    <lineage>
        <taxon>Bacteria</taxon>
        <taxon>Pseudomonadati</taxon>
        <taxon>Pseudomonadota</taxon>
        <taxon>Alphaproteobacteria</taxon>
        <taxon>Hyphomicrobiales</taxon>
        <taxon>Ancalomicrobiaceae</taxon>
        <taxon>Siculibacillus</taxon>
    </lineage>
</organism>
<dbReference type="AlphaFoldDB" id="A0A4Q9VE62"/>
<dbReference type="Pfam" id="PF01312">
    <property type="entry name" value="Bac_export_2"/>
    <property type="match status" value="1"/>
</dbReference>
<reference evidence="2 3" key="1">
    <citation type="submission" date="2019-02" db="EMBL/GenBank/DDBJ databases">
        <title>Siculibacillus lacustris gen. nov., sp. nov., a new rosette-forming bacterium isolated from a freshwater crater lake (Lake St. Ana, Romania).</title>
        <authorList>
            <person name="Felfoldi T."/>
            <person name="Marton Z."/>
            <person name="Szabo A."/>
            <person name="Mentes A."/>
            <person name="Boka K."/>
            <person name="Marialigeti K."/>
            <person name="Mathe I."/>
            <person name="Koncz M."/>
            <person name="Schumann P."/>
            <person name="Toth E."/>
        </authorList>
    </citation>
    <scope>NUCLEOTIDE SEQUENCE [LARGE SCALE GENOMIC DNA]</scope>
    <source>
        <strain evidence="2 3">SA-279</strain>
    </source>
</reference>
<name>A0A4Q9VE62_9HYPH</name>
<evidence type="ECO:0000313" key="2">
    <source>
        <dbReference type="EMBL" id="TBW33022.1"/>
    </source>
</evidence>
<dbReference type="OrthoDB" id="5244399at2"/>
<proteinExistence type="inferred from homology"/>
<comment type="caution">
    <text evidence="2">The sequence shown here is derived from an EMBL/GenBank/DDBJ whole genome shotgun (WGS) entry which is preliminary data.</text>
</comment>
<dbReference type="Gene3D" id="3.40.1690.10">
    <property type="entry name" value="secretion proteins EscU"/>
    <property type="match status" value="1"/>
</dbReference>
<dbReference type="GO" id="GO:0009306">
    <property type="term" value="P:protein secretion"/>
    <property type="evidence" value="ECO:0007669"/>
    <property type="project" value="InterPro"/>
</dbReference>
<dbReference type="PANTHER" id="PTHR30531:SF12">
    <property type="entry name" value="FLAGELLAR BIOSYNTHETIC PROTEIN FLHB"/>
    <property type="match status" value="1"/>
</dbReference>
<dbReference type="SUPFAM" id="SSF160544">
    <property type="entry name" value="EscU C-terminal domain-like"/>
    <property type="match status" value="1"/>
</dbReference>